<accession>F8A184</accession>
<dbReference type="RefSeq" id="WP_013883150.1">
    <property type="nucleotide sequence ID" value="NC_015671.1"/>
</dbReference>
<name>F8A184_CELGA</name>
<sequence length="613" mass="63485" precursor="true">MRPRISALVALVTLVLAGFAAPAAAATTTGVYASAVATTTAGARVPVAVSWVSKDAPVTGRANLQKRSGSSWVHVRQFAVVDGVARTWVDPSVTTTYRIRASSASAPSGTVTTGAAGTSRSVTVTVVTSALKAGAPHLAQTSAVLDGTRAPLTVAWTYRGAKVTGAVNLQRSSGSGWVHVRRVSVVDGVASVTGTATGTSLFRLRAVSSDVPGLVTAHPYGTSEEVRLVPGGAVAPASFTVVGAGYGHGVGMSQYGAYGMALDGAGPTTILQHYYTGATLARTATKQLVRVQVRTGTSATTITSASGKARIRVNGTVATEVAAGTPVTIAPVSGKLRVTVGARTWTTSSTTSRVHVEWQNTRYWTGSTSADVTVKVSGADADAYRWGRLEVSNLSGSVNVVDVVQLGDEYLYGLAEVPSSWPANALRAQVVAARSYAWADLGSVSSGCDCHLYDDTRDQVFRGWDKVAEPYYGARWKSAVDATISAEGSSVLTTAGGTRIKAFFFSSSGGRTENSEDVWSAALPYARSVDDRWSKDPDVNPNWRWTATVSQASMRSAFGLPDVATVAVVSRTAGGSADVVRATSTSGATASMSGQSFRSRFGLRGAWISSVSG</sequence>
<evidence type="ECO:0000259" key="2">
    <source>
        <dbReference type="Pfam" id="PF08486"/>
    </source>
</evidence>
<dbReference type="InterPro" id="IPR013693">
    <property type="entry name" value="SpoIID/LytB_N"/>
</dbReference>
<evidence type="ECO:0000256" key="1">
    <source>
        <dbReference type="SAM" id="SignalP"/>
    </source>
</evidence>
<feature type="domain" description="Sporulation stage II protein D amidase enhancer LytB N-terminal" evidence="2">
    <location>
        <begin position="397"/>
        <end position="483"/>
    </location>
</feature>
<evidence type="ECO:0000313" key="4">
    <source>
        <dbReference type="Proteomes" id="UP000000485"/>
    </source>
</evidence>
<feature type="chain" id="PRO_5003367468" evidence="1">
    <location>
        <begin position="26"/>
        <end position="613"/>
    </location>
</feature>
<dbReference type="OrthoDB" id="9773852at2"/>
<dbReference type="KEGG" id="cga:Celgi_1112"/>
<keyword evidence="4" id="KW-1185">Reference proteome</keyword>
<dbReference type="InterPro" id="IPR013486">
    <property type="entry name" value="SpoIID/LytB"/>
</dbReference>
<dbReference type="EMBL" id="CP002665">
    <property type="protein sequence ID" value="AEI11631.1"/>
    <property type="molecule type" value="Genomic_DNA"/>
</dbReference>
<dbReference type="NCBIfam" id="TIGR02669">
    <property type="entry name" value="SpoIID_LytB"/>
    <property type="match status" value="1"/>
</dbReference>
<keyword evidence="1" id="KW-0732">Signal</keyword>
<evidence type="ECO:0000313" key="3">
    <source>
        <dbReference type="EMBL" id="AEI11631.1"/>
    </source>
</evidence>
<dbReference type="Proteomes" id="UP000000485">
    <property type="component" value="Chromosome"/>
</dbReference>
<reference evidence="4" key="1">
    <citation type="submission" date="2011-04" db="EMBL/GenBank/DDBJ databases">
        <title>Complete sequence of Cellvibrio gilvus ATCC 13127.</title>
        <authorList>
            <person name="Lucas S."/>
            <person name="Han J."/>
            <person name="Lapidus A."/>
            <person name="Cheng J.-F."/>
            <person name="Goodwin L."/>
            <person name="Pitluck S."/>
            <person name="Peters L."/>
            <person name="Munk A."/>
            <person name="Detter J.C."/>
            <person name="Han C."/>
            <person name="Tapia R."/>
            <person name="Land M."/>
            <person name="Hauser L."/>
            <person name="Kyrpides N."/>
            <person name="Ivanova N."/>
            <person name="Ovchinnikova G."/>
            <person name="Pagani I."/>
            <person name="Mead D."/>
            <person name="Brumm P."/>
            <person name="Woyke T."/>
        </authorList>
    </citation>
    <scope>NUCLEOTIDE SEQUENCE [LARGE SCALE GENOMIC DNA]</scope>
    <source>
        <strain evidence="4">ATCC 13127 / NRRL B-14078</strain>
    </source>
</reference>
<gene>
    <name evidence="3" type="ordered locus">Celgi_1112</name>
</gene>
<dbReference type="GO" id="GO:0030435">
    <property type="term" value="P:sporulation resulting in formation of a cellular spore"/>
    <property type="evidence" value="ECO:0007669"/>
    <property type="project" value="InterPro"/>
</dbReference>
<proteinExistence type="predicted"/>
<feature type="signal peptide" evidence="1">
    <location>
        <begin position="1"/>
        <end position="25"/>
    </location>
</feature>
<dbReference type="AlphaFoldDB" id="F8A184"/>
<organism evidence="3 4">
    <name type="scientific">Cellulomonas gilvus (strain ATCC 13127 / NRRL B-14078)</name>
    <name type="common">Cellvibrio gilvus</name>
    <dbReference type="NCBI Taxonomy" id="593907"/>
    <lineage>
        <taxon>Bacteria</taxon>
        <taxon>Bacillati</taxon>
        <taxon>Actinomycetota</taxon>
        <taxon>Actinomycetes</taxon>
        <taxon>Micrococcales</taxon>
        <taxon>Cellulomonadaceae</taxon>
        <taxon>Cellulomonas</taxon>
    </lineage>
</organism>
<dbReference type="Pfam" id="PF08486">
    <property type="entry name" value="SpoIID"/>
    <property type="match status" value="1"/>
</dbReference>
<dbReference type="HOGENOM" id="CLU_445297_0_0_11"/>
<protein>
    <submittedName>
        <fullName evidence="3">SpoIID/LytB domain protein</fullName>
    </submittedName>
</protein>
<dbReference type="eggNOG" id="COG2385">
    <property type="taxonomic scope" value="Bacteria"/>
</dbReference>